<dbReference type="SMART" id="SM00321">
    <property type="entry name" value="WSC"/>
    <property type="match status" value="1"/>
</dbReference>
<evidence type="ECO:0000256" key="5">
    <source>
        <dbReference type="SAM" id="MobiDB-lite"/>
    </source>
</evidence>
<dbReference type="InterPro" id="IPR051694">
    <property type="entry name" value="Immunoregulatory_rcpt-like"/>
</dbReference>
<accession>A0A6A6J7A1</accession>
<keyword evidence="7" id="KW-0732">Signal</keyword>
<evidence type="ECO:0000256" key="3">
    <source>
        <dbReference type="ARBA" id="ARBA00022989"/>
    </source>
</evidence>
<feature type="domain" description="WSC" evidence="8">
    <location>
        <begin position="42"/>
        <end position="131"/>
    </location>
</feature>
<dbReference type="InterPro" id="IPR002889">
    <property type="entry name" value="WSC_carb-bd"/>
</dbReference>
<protein>
    <recommendedName>
        <fullName evidence="8">WSC domain-containing protein</fullName>
    </recommendedName>
</protein>
<dbReference type="PROSITE" id="PS51212">
    <property type="entry name" value="WSC"/>
    <property type="match status" value="1"/>
</dbReference>
<dbReference type="AlphaFoldDB" id="A0A6A6J7A1"/>
<dbReference type="OrthoDB" id="2019572at2759"/>
<dbReference type="Pfam" id="PF01822">
    <property type="entry name" value="WSC"/>
    <property type="match status" value="1"/>
</dbReference>
<feature type="compositionally biased region" description="Low complexity" evidence="5">
    <location>
        <begin position="161"/>
        <end position="170"/>
    </location>
</feature>
<evidence type="ECO:0000256" key="2">
    <source>
        <dbReference type="ARBA" id="ARBA00022692"/>
    </source>
</evidence>
<dbReference type="GeneID" id="54546939"/>
<evidence type="ECO:0000256" key="4">
    <source>
        <dbReference type="ARBA" id="ARBA00023136"/>
    </source>
</evidence>
<dbReference type="Proteomes" id="UP000800097">
    <property type="component" value="Unassembled WGS sequence"/>
</dbReference>
<dbReference type="EMBL" id="ML986521">
    <property type="protein sequence ID" value="KAF2272451.1"/>
    <property type="molecule type" value="Genomic_DNA"/>
</dbReference>
<organism evidence="9 10">
    <name type="scientific">Westerdykella ornata</name>
    <dbReference type="NCBI Taxonomy" id="318751"/>
    <lineage>
        <taxon>Eukaryota</taxon>
        <taxon>Fungi</taxon>
        <taxon>Dikarya</taxon>
        <taxon>Ascomycota</taxon>
        <taxon>Pezizomycotina</taxon>
        <taxon>Dothideomycetes</taxon>
        <taxon>Pleosporomycetidae</taxon>
        <taxon>Pleosporales</taxon>
        <taxon>Sporormiaceae</taxon>
        <taxon>Westerdykella</taxon>
    </lineage>
</organism>
<evidence type="ECO:0000256" key="6">
    <source>
        <dbReference type="SAM" id="Phobius"/>
    </source>
</evidence>
<feature type="transmembrane region" description="Helical" evidence="6">
    <location>
        <begin position="181"/>
        <end position="205"/>
    </location>
</feature>
<dbReference type="PANTHER" id="PTHR15549">
    <property type="entry name" value="PAIRED IMMUNOGLOBULIN-LIKE TYPE 2 RECEPTOR"/>
    <property type="match status" value="1"/>
</dbReference>
<comment type="subcellular location">
    <subcellularLocation>
        <location evidence="1">Membrane</location>
        <topology evidence="1">Single-pass membrane protein</topology>
    </subcellularLocation>
</comment>
<dbReference type="GO" id="GO:0016020">
    <property type="term" value="C:membrane"/>
    <property type="evidence" value="ECO:0007669"/>
    <property type="project" value="UniProtKB-SubCell"/>
</dbReference>
<feature type="region of interest" description="Disordered" evidence="5">
    <location>
        <begin position="135"/>
        <end position="179"/>
    </location>
</feature>
<evidence type="ECO:0000256" key="1">
    <source>
        <dbReference type="ARBA" id="ARBA00004167"/>
    </source>
</evidence>
<name>A0A6A6J7A1_WESOR</name>
<feature type="chain" id="PRO_5025440148" description="WSC domain-containing protein" evidence="7">
    <location>
        <begin position="23"/>
        <end position="289"/>
    </location>
</feature>
<feature type="compositionally biased region" description="Basic and acidic residues" evidence="5">
    <location>
        <begin position="135"/>
        <end position="144"/>
    </location>
</feature>
<evidence type="ECO:0000256" key="7">
    <source>
        <dbReference type="SAM" id="SignalP"/>
    </source>
</evidence>
<keyword evidence="3 6" id="KW-1133">Transmembrane helix</keyword>
<dbReference type="RefSeq" id="XP_033649990.1">
    <property type="nucleotide sequence ID" value="XM_033793764.1"/>
</dbReference>
<evidence type="ECO:0000259" key="8">
    <source>
        <dbReference type="PROSITE" id="PS51212"/>
    </source>
</evidence>
<keyword evidence="4 6" id="KW-0472">Membrane</keyword>
<gene>
    <name evidence="9" type="ORF">EI97DRAFT_210298</name>
</gene>
<keyword evidence="2 6" id="KW-0812">Transmembrane</keyword>
<feature type="signal peptide" evidence="7">
    <location>
        <begin position="1"/>
        <end position="22"/>
    </location>
</feature>
<evidence type="ECO:0000313" key="10">
    <source>
        <dbReference type="Proteomes" id="UP000800097"/>
    </source>
</evidence>
<sequence>MMVSASIVSAFAAAAVFSVATAQQASSVVSIPTPTVTLPANAMTAIGCFETSVPLIDHGSYLYQSPGNCQLICIMLNKPVMALSDGERCYCGDLIPPKKAQVDNSSCDTDCRGDDRNKCGGPSKYFVSLSGTTKNRIENFDPDKVSSSSTSTTQPPPTSAPPNTASATPTEQPKSSGPNKAGIAAGVVVGVVALAAIVGGVLYFLRQKKRRELEEEHRRQAAVNSFVSGGKGHSSAASMTDSRLDPDFMNRRYSNGSIADNEDYSRRILKVSPLHQNEMRVSAANSDIR</sequence>
<dbReference type="GO" id="GO:0071944">
    <property type="term" value="C:cell periphery"/>
    <property type="evidence" value="ECO:0007669"/>
    <property type="project" value="UniProtKB-ARBA"/>
</dbReference>
<reference evidence="9" key="1">
    <citation type="journal article" date="2020" name="Stud. Mycol.">
        <title>101 Dothideomycetes genomes: a test case for predicting lifestyles and emergence of pathogens.</title>
        <authorList>
            <person name="Haridas S."/>
            <person name="Albert R."/>
            <person name="Binder M."/>
            <person name="Bloem J."/>
            <person name="Labutti K."/>
            <person name="Salamov A."/>
            <person name="Andreopoulos B."/>
            <person name="Baker S."/>
            <person name="Barry K."/>
            <person name="Bills G."/>
            <person name="Bluhm B."/>
            <person name="Cannon C."/>
            <person name="Castanera R."/>
            <person name="Culley D."/>
            <person name="Daum C."/>
            <person name="Ezra D."/>
            <person name="Gonzalez J."/>
            <person name="Henrissat B."/>
            <person name="Kuo A."/>
            <person name="Liang C."/>
            <person name="Lipzen A."/>
            <person name="Lutzoni F."/>
            <person name="Magnuson J."/>
            <person name="Mondo S."/>
            <person name="Nolan M."/>
            <person name="Ohm R."/>
            <person name="Pangilinan J."/>
            <person name="Park H.-J."/>
            <person name="Ramirez L."/>
            <person name="Alfaro M."/>
            <person name="Sun H."/>
            <person name="Tritt A."/>
            <person name="Yoshinaga Y."/>
            <person name="Zwiers L.-H."/>
            <person name="Turgeon B."/>
            <person name="Goodwin S."/>
            <person name="Spatafora J."/>
            <person name="Crous P."/>
            <person name="Grigoriev I."/>
        </authorList>
    </citation>
    <scope>NUCLEOTIDE SEQUENCE</scope>
    <source>
        <strain evidence="9">CBS 379.55</strain>
    </source>
</reference>
<keyword evidence="10" id="KW-1185">Reference proteome</keyword>
<evidence type="ECO:0000313" key="9">
    <source>
        <dbReference type="EMBL" id="KAF2272451.1"/>
    </source>
</evidence>
<proteinExistence type="predicted"/>